<accession>F2U5D0</accession>
<name>F2U5D0_SALR5</name>
<protein>
    <submittedName>
        <fullName evidence="1">Uncharacterized protein</fullName>
    </submittedName>
</protein>
<dbReference type="PANTHER" id="PTHR11439">
    <property type="entry name" value="GAG-POL-RELATED RETROTRANSPOSON"/>
    <property type="match status" value="1"/>
</dbReference>
<dbReference type="eggNOG" id="KOG0017">
    <property type="taxonomic scope" value="Eukaryota"/>
</dbReference>
<reference evidence="1" key="1">
    <citation type="submission" date="2009-08" db="EMBL/GenBank/DDBJ databases">
        <title>Annotation of Salpingoeca rosetta.</title>
        <authorList>
            <consortium name="The Broad Institute Genome Sequencing Platform"/>
            <person name="Russ C."/>
            <person name="Cuomo C."/>
            <person name="Burger G."/>
            <person name="Gray M.W."/>
            <person name="Holland P.W.H."/>
            <person name="King N."/>
            <person name="Lang F.B.F."/>
            <person name="Roger A.J."/>
            <person name="Ruiz-Trillo I."/>
            <person name="Young S.K."/>
            <person name="Zeng Q."/>
            <person name="Gargeya S."/>
            <person name="Alvarado L."/>
            <person name="Berlin A."/>
            <person name="Chapman S.B."/>
            <person name="Chen Z."/>
            <person name="Freedman E."/>
            <person name="Gellesch M."/>
            <person name="Goldberg J."/>
            <person name="Griggs A."/>
            <person name="Gujja S."/>
            <person name="Heilman E."/>
            <person name="Heiman D."/>
            <person name="Howarth C."/>
            <person name="Mehta T."/>
            <person name="Neiman D."/>
            <person name="Pearson M."/>
            <person name="Roberts A."/>
            <person name="Saif S."/>
            <person name="Shea T."/>
            <person name="Shenoy N."/>
            <person name="Sisk P."/>
            <person name="Stolte C."/>
            <person name="Sykes S."/>
            <person name="White J."/>
            <person name="Yandava C."/>
            <person name="Haas B."/>
            <person name="Nusbaum C."/>
            <person name="Birren B."/>
        </authorList>
    </citation>
    <scope>NUCLEOTIDE SEQUENCE [LARGE SCALE GENOMIC DNA]</scope>
    <source>
        <strain evidence="1">ATCC 50818</strain>
    </source>
</reference>
<dbReference type="Proteomes" id="UP000007799">
    <property type="component" value="Unassembled WGS sequence"/>
</dbReference>
<keyword evidence="2" id="KW-1185">Reference proteome</keyword>
<evidence type="ECO:0000313" key="2">
    <source>
        <dbReference type="Proteomes" id="UP000007799"/>
    </source>
</evidence>
<dbReference type="RefSeq" id="XP_004995510.1">
    <property type="nucleotide sequence ID" value="XM_004995453.1"/>
</dbReference>
<dbReference type="AlphaFoldDB" id="F2U5D0"/>
<dbReference type="STRING" id="946362.F2U5D0"/>
<sequence>MQQHRANTAHGHTCAAKRSDVAWMVLLQVRCQLHEGVLDEADGPLHDGLHLLHQRLSCVLVSWSSRLQPTVALSTAEAECMAISAAAQDVVFLRQLLMDLGEPEAGATKMLTDNQAAIAIGNDHVTKPRTKHIRVRHHFVRELIADGTIVLQHCPGTRMVADALTKALDKQTFEQHLPRLVGTSTAETEQRKAVEGEC</sequence>
<dbReference type="OrthoDB" id="3344688at2759"/>
<gene>
    <name evidence="1" type="ORF">PTSG_12082</name>
</gene>
<dbReference type="InParanoid" id="F2U5D0"/>
<dbReference type="CDD" id="cd09272">
    <property type="entry name" value="RNase_HI_RT_Ty1"/>
    <property type="match status" value="1"/>
</dbReference>
<organism evidence="2">
    <name type="scientific">Salpingoeca rosetta (strain ATCC 50818 / BSB-021)</name>
    <dbReference type="NCBI Taxonomy" id="946362"/>
    <lineage>
        <taxon>Eukaryota</taxon>
        <taxon>Choanoflagellata</taxon>
        <taxon>Craspedida</taxon>
        <taxon>Salpingoecidae</taxon>
        <taxon>Salpingoeca</taxon>
    </lineage>
</organism>
<dbReference type="EMBL" id="GL832962">
    <property type="protein sequence ID" value="EGD83146.1"/>
    <property type="molecule type" value="Genomic_DNA"/>
</dbReference>
<proteinExistence type="predicted"/>
<evidence type="ECO:0000313" key="1">
    <source>
        <dbReference type="EMBL" id="EGD83146.1"/>
    </source>
</evidence>
<dbReference type="GeneID" id="16076091"/>
<dbReference type="PANTHER" id="PTHR11439:SF483">
    <property type="entry name" value="PEPTIDE SYNTHASE GLIP-LIKE, PUTATIVE (AFU_ORTHOLOGUE AFUA_3G12920)-RELATED"/>
    <property type="match status" value="1"/>
</dbReference>
<dbReference type="KEGG" id="sre:PTSG_12082"/>